<dbReference type="PANTHER" id="PTHR43550">
    <property type="entry name" value="3-KETODIHYDROSPHINGOSINE REDUCTASE"/>
    <property type="match status" value="1"/>
</dbReference>
<evidence type="ECO:0000256" key="2">
    <source>
        <dbReference type="ARBA" id="ARBA00004760"/>
    </source>
</evidence>
<dbReference type="GO" id="GO:0047560">
    <property type="term" value="F:3-dehydrosphinganine reductase activity"/>
    <property type="evidence" value="ECO:0007669"/>
    <property type="project" value="UniProtKB-EC"/>
</dbReference>
<name>A0A2T9ZKM6_9FUNG</name>
<keyword evidence="6" id="KW-0746">Sphingolipid metabolism</keyword>
<keyword evidence="7" id="KW-0560">Oxidoreductase</keyword>
<dbReference type="GO" id="GO:0030148">
    <property type="term" value="P:sphingolipid biosynthetic process"/>
    <property type="evidence" value="ECO:0007669"/>
    <property type="project" value="InterPro"/>
</dbReference>
<dbReference type="InterPro" id="IPR036291">
    <property type="entry name" value="NAD(P)-bd_dom_sf"/>
</dbReference>
<gene>
    <name evidence="12" type="ORF">BB560_000341</name>
</gene>
<dbReference type="EMBL" id="MBFS01000034">
    <property type="protein sequence ID" value="PVV05144.1"/>
    <property type="molecule type" value="Genomic_DNA"/>
</dbReference>
<dbReference type="STRING" id="133381.A0A2T9ZKM6"/>
<keyword evidence="5" id="KW-0521">NADP</keyword>
<comment type="catalytic activity">
    <reaction evidence="11">
        <text>sphinganine + NADP(+) = 3-oxosphinganine + NADPH + H(+)</text>
        <dbReference type="Rhea" id="RHEA:22640"/>
        <dbReference type="ChEBI" id="CHEBI:15378"/>
        <dbReference type="ChEBI" id="CHEBI:57783"/>
        <dbReference type="ChEBI" id="CHEBI:57817"/>
        <dbReference type="ChEBI" id="CHEBI:58299"/>
        <dbReference type="ChEBI" id="CHEBI:58349"/>
        <dbReference type="EC" id="1.1.1.102"/>
    </reaction>
    <physiologicalReaction direction="right-to-left" evidence="11">
        <dbReference type="Rhea" id="RHEA:22642"/>
    </physiologicalReaction>
</comment>
<comment type="pathway">
    <text evidence="2">Lipid metabolism; sphingolipid metabolism.</text>
</comment>
<dbReference type="GO" id="GO:0005789">
    <property type="term" value="C:endoplasmic reticulum membrane"/>
    <property type="evidence" value="ECO:0007669"/>
    <property type="project" value="TreeGrafter"/>
</dbReference>
<keyword evidence="4" id="KW-0256">Endoplasmic reticulum</keyword>
<dbReference type="SUPFAM" id="SSF51735">
    <property type="entry name" value="NAD(P)-binding Rossmann-fold domains"/>
    <property type="match status" value="1"/>
</dbReference>
<dbReference type="AlphaFoldDB" id="A0A2T9ZKM6"/>
<keyword evidence="8" id="KW-0443">Lipid metabolism</keyword>
<dbReference type="CDD" id="cd08939">
    <property type="entry name" value="KDSR-like_SDR_c"/>
    <property type="match status" value="1"/>
</dbReference>
<keyword evidence="13" id="KW-1185">Reference proteome</keyword>
<reference evidence="12 13" key="1">
    <citation type="journal article" date="2018" name="MBio">
        <title>Comparative Genomics Reveals the Core Gene Toolbox for the Fungus-Insect Symbiosis.</title>
        <authorList>
            <person name="Wang Y."/>
            <person name="Stata M."/>
            <person name="Wang W."/>
            <person name="Stajich J.E."/>
            <person name="White M.M."/>
            <person name="Moncalvo J.M."/>
        </authorList>
    </citation>
    <scope>NUCLEOTIDE SEQUENCE [LARGE SCALE GENOMIC DNA]</scope>
    <source>
        <strain evidence="12 13">SC-DP-2</strain>
    </source>
</reference>
<dbReference type="OrthoDB" id="10267115at2759"/>
<evidence type="ECO:0000256" key="5">
    <source>
        <dbReference type="ARBA" id="ARBA00022857"/>
    </source>
</evidence>
<comment type="function">
    <text evidence="10">Catalyzes the reduction of 3'-oxosphinganine (3-ketodihydrosphingosine/KDS) to sphinganine (dihydrosphingosine/DHS), the second step of de novo sphingolipid biosynthesis.</text>
</comment>
<evidence type="ECO:0000256" key="7">
    <source>
        <dbReference type="ARBA" id="ARBA00023002"/>
    </source>
</evidence>
<evidence type="ECO:0000256" key="10">
    <source>
        <dbReference type="ARBA" id="ARBA00044737"/>
    </source>
</evidence>
<evidence type="ECO:0000256" key="8">
    <source>
        <dbReference type="ARBA" id="ARBA00023098"/>
    </source>
</evidence>
<dbReference type="Gene3D" id="3.40.50.720">
    <property type="entry name" value="NAD(P)-binding Rossmann-like Domain"/>
    <property type="match status" value="1"/>
</dbReference>
<accession>A0A2T9ZKM6</accession>
<evidence type="ECO:0000256" key="4">
    <source>
        <dbReference type="ARBA" id="ARBA00022824"/>
    </source>
</evidence>
<dbReference type="PRINTS" id="PR00081">
    <property type="entry name" value="GDHRDH"/>
</dbReference>
<organism evidence="12 13">
    <name type="scientific">Smittium megazygosporum</name>
    <dbReference type="NCBI Taxonomy" id="133381"/>
    <lineage>
        <taxon>Eukaryota</taxon>
        <taxon>Fungi</taxon>
        <taxon>Fungi incertae sedis</taxon>
        <taxon>Zoopagomycota</taxon>
        <taxon>Kickxellomycotina</taxon>
        <taxon>Harpellomycetes</taxon>
        <taxon>Harpellales</taxon>
        <taxon>Legeriomycetaceae</taxon>
        <taxon>Smittium</taxon>
    </lineage>
</organism>
<dbReference type="InterPro" id="IPR045022">
    <property type="entry name" value="KDSR-like"/>
</dbReference>
<sequence>MILMIVFGVLMGTLGVFYEIVARRNVKNVNLRDKVCYVTGGSSGLGLALAKELFKNGATITIVSRRVSELEKAVSEIEICRVNETQKVFYVSADCTNYQETLSAIEESKTKTGEYPEYVFTCAGASYPGFFIDQDVSIFEKNMQLNYFGTLYTIHECAKKMVENNVKGKLVLVGSTLSMMSFAGFSQYSPTKYAVRGLADTLRNELKAYGISVHLYLPGTILSPGLESEVRTGYLIFFENTTFLQKTWFVYLIEPHETENH</sequence>
<comment type="pathway">
    <text evidence="3">Sphingolipid metabolism.</text>
</comment>
<evidence type="ECO:0000256" key="6">
    <source>
        <dbReference type="ARBA" id="ARBA00022919"/>
    </source>
</evidence>
<evidence type="ECO:0000313" key="12">
    <source>
        <dbReference type="EMBL" id="PVV05144.1"/>
    </source>
</evidence>
<comment type="caution">
    <text evidence="12">The sequence shown here is derived from an EMBL/GenBank/DDBJ whole genome shotgun (WGS) entry which is preliminary data.</text>
</comment>
<evidence type="ECO:0000256" key="1">
    <source>
        <dbReference type="ARBA" id="ARBA00004240"/>
    </source>
</evidence>
<dbReference type="EC" id="1.1.1.102" evidence="9"/>
<evidence type="ECO:0000256" key="3">
    <source>
        <dbReference type="ARBA" id="ARBA00004991"/>
    </source>
</evidence>
<dbReference type="GO" id="GO:0006666">
    <property type="term" value="P:3-keto-sphinganine metabolic process"/>
    <property type="evidence" value="ECO:0007669"/>
    <property type="project" value="InterPro"/>
</dbReference>
<dbReference type="InterPro" id="IPR002347">
    <property type="entry name" value="SDR_fam"/>
</dbReference>
<evidence type="ECO:0000256" key="11">
    <source>
        <dbReference type="ARBA" id="ARBA00048930"/>
    </source>
</evidence>
<dbReference type="PANTHER" id="PTHR43550:SF3">
    <property type="entry name" value="3-KETODIHYDROSPHINGOSINE REDUCTASE"/>
    <property type="match status" value="1"/>
</dbReference>
<protein>
    <recommendedName>
        <fullName evidence="9">3-dehydrosphinganine reductase</fullName>
        <ecNumber evidence="9">1.1.1.102</ecNumber>
    </recommendedName>
</protein>
<dbReference type="Proteomes" id="UP000245609">
    <property type="component" value="Unassembled WGS sequence"/>
</dbReference>
<dbReference type="Pfam" id="PF00106">
    <property type="entry name" value="adh_short"/>
    <property type="match status" value="1"/>
</dbReference>
<evidence type="ECO:0000256" key="9">
    <source>
        <dbReference type="ARBA" id="ARBA00026112"/>
    </source>
</evidence>
<comment type="subcellular location">
    <subcellularLocation>
        <location evidence="1">Endoplasmic reticulum</location>
    </subcellularLocation>
</comment>
<proteinExistence type="predicted"/>
<evidence type="ECO:0000313" key="13">
    <source>
        <dbReference type="Proteomes" id="UP000245609"/>
    </source>
</evidence>